<dbReference type="SUPFAM" id="SSF52058">
    <property type="entry name" value="L domain-like"/>
    <property type="match status" value="1"/>
</dbReference>
<keyword evidence="7" id="KW-1185">Reference proteome</keyword>
<dbReference type="Gene3D" id="3.40.50.10140">
    <property type="entry name" value="Toll/interleukin-1 receptor homology (TIR) domain"/>
    <property type="match status" value="1"/>
</dbReference>
<dbReference type="InterPro" id="IPR032675">
    <property type="entry name" value="LRR_dom_sf"/>
</dbReference>
<dbReference type="InterPro" id="IPR000157">
    <property type="entry name" value="TIR_dom"/>
</dbReference>
<dbReference type="OrthoDB" id="9047070at2759"/>
<protein>
    <submittedName>
        <fullName evidence="6">Uncharacterized protein</fullName>
    </submittedName>
</protein>
<dbReference type="AlphaFoldDB" id="A0A8J1XM51"/>
<dbReference type="Gene3D" id="3.80.10.10">
    <property type="entry name" value="Ribonuclease Inhibitor"/>
    <property type="match status" value="1"/>
</dbReference>
<dbReference type="InterPro" id="IPR035897">
    <property type="entry name" value="Toll_tir_struct_dom_sf"/>
</dbReference>
<dbReference type="EMBL" id="CAIIXF020000012">
    <property type="protein sequence ID" value="CAH1802382.1"/>
    <property type="molecule type" value="Genomic_DNA"/>
</dbReference>
<gene>
    <name evidence="6" type="ORF">OFUS_LOCUS26065</name>
</gene>
<keyword evidence="3" id="KW-0732">Signal</keyword>
<organism evidence="6 7">
    <name type="scientific">Owenia fusiformis</name>
    <name type="common">Polychaete worm</name>
    <dbReference type="NCBI Taxonomy" id="6347"/>
    <lineage>
        <taxon>Eukaryota</taxon>
        <taxon>Metazoa</taxon>
        <taxon>Spiralia</taxon>
        <taxon>Lophotrochozoa</taxon>
        <taxon>Annelida</taxon>
        <taxon>Polychaeta</taxon>
        <taxon>Sedentaria</taxon>
        <taxon>Canalipalpata</taxon>
        <taxon>Sabellida</taxon>
        <taxon>Oweniida</taxon>
        <taxon>Oweniidae</taxon>
        <taxon>Owenia</taxon>
    </lineage>
</organism>
<dbReference type="PROSITE" id="PS50104">
    <property type="entry name" value="TIR"/>
    <property type="match status" value="1"/>
</dbReference>
<dbReference type="PANTHER" id="PTHR24365:SF530">
    <property type="entry name" value="MSTPROX-RELATED"/>
    <property type="match status" value="1"/>
</dbReference>
<comment type="subcellular location">
    <subcellularLocation>
        <location evidence="1">Membrane</location>
        <topology evidence="1">Single-pass membrane protein</topology>
    </subcellularLocation>
</comment>
<feature type="non-terminal residue" evidence="6">
    <location>
        <position position="1"/>
    </location>
</feature>
<evidence type="ECO:0000256" key="3">
    <source>
        <dbReference type="ARBA" id="ARBA00022729"/>
    </source>
</evidence>
<reference evidence="6" key="1">
    <citation type="submission" date="2022-03" db="EMBL/GenBank/DDBJ databases">
        <authorList>
            <person name="Martin C."/>
        </authorList>
    </citation>
    <scope>NUCLEOTIDE SEQUENCE</scope>
</reference>
<comment type="caution">
    <text evidence="6">The sequence shown here is derived from an EMBL/GenBank/DDBJ whole genome shotgun (WGS) entry which is preliminary data.</text>
</comment>
<accession>A0A8J1XM51</accession>
<dbReference type="SUPFAM" id="SSF52200">
    <property type="entry name" value="Toll/Interleukin receptor TIR domain"/>
    <property type="match status" value="1"/>
</dbReference>
<dbReference type="Proteomes" id="UP000749559">
    <property type="component" value="Unassembled WGS sequence"/>
</dbReference>
<evidence type="ECO:0000256" key="4">
    <source>
        <dbReference type="ARBA" id="ARBA00022989"/>
    </source>
</evidence>
<dbReference type="Pfam" id="PF01582">
    <property type="entry name" value="TIR"/>
    <property type="match status" value="1"/>
</dbReference>
<name>A0A8J1XM51_OWEFU</name>
<dbReference type="SMART" id="SM00255">
    <property type="entry name" value="TIR"/>
    <property type="match status" value="1"/>
</dbReference>
<keyword evidence="5" id="KW-0472">Membrane</keyword>
<proteinExistence type="predicted"/>
<evidence type="ECO:0000313" key="6">
    <source>
        <dbReference type="EMBL" id="CAH1802382.1"/>
    </source>
</evidence>
<keyword evidence="2" id="KW-0812">Transmembrane</keyword>
<evidence type="ECO:0000256" key="1">
    <source>
        <dbReference type="ARBA" id="ARBA00004167"/>
    </source>
</evidence>
<keyword evidence="4" id="KW-1133">Transmembrane helix</keyword>
<dbReference type="GO" id="GO:0005886">
    <property type="term" value="C:plasma membrane"/>
    <property type="evidence" value="ECO:0007669"/>
    <property type="project" value="TreeGrafter"/>
</dbReference>
<evidence type="ECO:0000256" key="2">
    <source>
        <dbReference type="ARBA" id="ARBA00022692"/>
    </source>
</evidence>
<evidence type="ECO:0000313" key="7">
    <source>
        <dbReference type="Proteomes" id="UP000749559"/>
    </source>
</evidence>
<dbReference type="GO" id="GO:0007165">
    <property type="term" value="P:signal transduction"/>
    <property type="evidence" value="ECO:0007669"/>
    <property type="project" value="InterPro"/>
</dbReference>
<dbReference type="GO" id="GO:0038023">
    <property type="term" value="F:signaling receptor activity"/>
    <property type="evidence" value="ECO:0007669"/>
    <property type="project" value="TreeGrafter"/>
</dbReference>
<evidence type="ECO:0000256" key="5">
    <source>
        <dbReference type="ARBA" id="ARBA00023136"/>
    </source>
</evidence>
<dbReference type="PANTHER" id="PTHR24365">
    <property type="entry name" value="TOLL-LIKE RECEPTOR"/>
    <property type="match status" value="1"/>
</dbReference>
<sequence length="299" mass="35630">LFEIQNLRYLILYENSIHLIDGNALTNLHPFSKILIENNKLQCNCYMMPFIEWLLNRPDSERGITVMHDEFCAAPEKREHEKIIKVNIPWVECNRDLFINRCILCGTALVLVIVLVIGLVKYLWKDIKYRQMVRRARKHNGYIPIDGFESEIYDAFVSYHPEKRIWVQDVMTPELGKGDLEFTLMYDINILPTGSESYFSGIFTHMDRSRHVIFLVTRGWMKEGMNEFEMEAAIDLLKQSKRHTLIVIMMENIPQKEMSETLKLMVRNNFCLKWSENEKEQRHFWRDLKLELGKKKYMN</sequence>